<accession>A0ABR1TY12</accession>
<keyword evidence="5 6" id="KW-0472">Membrane</keyword>
<dbReference type="Gene3D" id="1.20.1250.20">
    <property type="entry name" value="MFS general substrate transporter like domains"/>
    <property type="match status" value="2"/>
</dbReference>
<dbReference type="InterPro" id="IPR036259">
    <property type="entry name" value="MFS_trans_sf"/>
</dbReference>
<evidence type="ECO:0000256" key="3">
    <source>
        <dbReference type="ARBA" id="ARBA00022692"/>
    </source>
</evidence>
<feature type="transmembrane region" description="Helical" evidence="6">
    <location>
        <begin position="361"/>
        <end position="381"/>
    </location>
</feature>
<dbReference type="EMBL" id="JAQQWK010000002">
    <property type="protein sequence ID" value="KAK8051541.1"/>
    <property type="molecule type" value="Genomic_DNA"/>
</dbReference>
<evidence type="ECO:0000256" key="1">
    <source>
        <dbReference type="ARBA" id="ARBA00004141"/>
    </source>
</evidence>
<evidence type="ECO:0000313" key="8">
    <source>
        <dbReference type="Proteomes" id="UP001444661"/>
    </source>
</evidence>
<evidence type="ECO:0000256" key="4">
    <source>
        <dbReference type="ARBA" id="ARBA00022989"/>
    </source>
</evidence>
<feature type="transmembrane region" description="Helical" evidence="6">
    <location>
        <begin position="104"/>
        <end position="122"/>
    </location>
</feature>
<feature type="transmembrane region" description="Helical" evidence="6">
    <location>
        <begin position="163"/>
        <end position="184"/>
    </location>
</feature>
<keyword evidence="2" id="KW-0813">Transport</keyword>
<name>A0ABR1TY12_9PEZI</name>
<evidence type="ECO:0000256" key="6">
    <source>
        <dbReference type="SAM" id="Phobius"/>
    </source>
</evidence>
<keyword evidence="8" id="KW-1185">Reference proteome</keyword>
<comment type="caution">
    <text evidence="7">The sequence shown here is derived from an EMBL/GenBank/DDBJ whole genome shotgun (WGS) entry which is preliminary data.</text>
</comment>
<feature type="transmembrane region" description="Helical" evidence="6">
    <location>
        <begin position="474"/>
        <end position="498"/>
    </location>
</feature>
<keyword evidence="4 6" id="KW-1133">Transmembrane helix</keyword>
<dbReference type="PANTHER" id="PTHR43791:SF70">
    <property type="entry name" value="MAJOR FACILITATOR SUPERFAMILY (MFS) PROFILE DOMAIN-CONTAINING PROTEIN"/>
    <property type="match status" value="1"/>
</dbReference>
<feature type="transmembrane region" description="Helical" evidence="6">
    <location>
        <begin position="196"/>
        <end position="214"/>
    </location>
</feature>
<evidence type="ECO:0000313" key="7">
    <source>
        <dbReference type="EMBL" id="KAK8051541.1"/>
    </source>
</evidence>
<dbReference type="PANTHER" id="PTHR43791">
    <property type="entry name" value="PERMEASE-RELATED"/>
    <property type="match status" value="1"/>
</dbReference>
<dbReference type="InterPro" id="IPR011701">
    <property type="entry name" value="MFS"/>
</dbReference>
<gene>
    <name evidence="7" type="ORF">PG993_002926</name>
</gene>
<feature type="transmembrane region" description="Helical" evidence="6">
    <location>
        <begin position="427"/>
        <end position="448"/>
    </location>
</feature>
<feature type="transmembrane region" description="Helical" evidence="6">
    <location>
        <begin position="134"/>
        <end position="156"/>
    </location>
</feature>
<feature type="transmembrane region" description="Helical" evidence="6">
    <location>
        <begin position="396"/>
        <end position="415"/>
    </location>
</feature>
<proteinExistence type="predicted"/>
<dbReference type="Proteomes" id="UP001444661">
    <property type="component" value="Unassembled WGS sequence"/>
</dbReference>
<dbReference type="Pfam" id="PF07690">
    <property type="entry name" value="MFS_1"/>
    <property type="match status" value="1"/>
</dbReference>
<comment type="subcellular location">
    <subcellularLocation>
        <location evidence="1">Membrane</location>
        <topology evidence="1">Multi-pass membrane protein</topology>
    </subcellularLocation>
</comment>
<evidence type="ECO:0000256" key="5">
    <source>
        <dbReference type="ARBA" id="ARBA00023136"/>
    </source>
</evidence>
<feature type="transmembrane region" description="Helical" evidence="6">
    <location>
        <begin position="226"/>
        <end position="248"/>
    </location>
</feature>
<organism evidence="7 8">
    <name type="scientific">Apiospora rasikravindrae</name>
    <dbReference type="NCBI Taxonomy" id="990691"/>
    <lineage>
        <taxon>Eukaryota</taxon>
        <taxon>Fungi</taxon>
        <taxon>Dikarya</taxon>
        <taxon>Ascomycota</taxon>
        <taxon>Pezizomycotina</taxon>
        <taxon>Sordariomycetes</taxon>
        <taxon>Xylariomycetidae</taxon>
        <taxon>Amphisphaeriales</taxon>
        <taxon>Apiosporaceae</taxon>
        <taxon>Apiospora</taxon>
    </lineage>
</organism>
<dbReference type="SUPFAM" id="SSF103473">
    <property type="entry name" value="MFS general substrate transporter"/>
    <property type="match status" value="1"/>
</dbReference>
<keyword evidence="3 6" id="KW-0812">Transmembrane</keyword>
<protein>
    <submittedName>
        <fullName evidence="7">MFS general substrate transporter</fullName>
    </submittedName>
</protein>
<reference evidence="7 8" key="1">
    <citation type="submission" date="2023-01" db="EMBL/GenBank/DDBJ databases">
        <title>Analysis of 21 Apiospora genomes using comparative genomics revels a genus with tremendous synthesis potential of carbohydrate active enzymes and secondary metabolites.</title>
        <authorList>
            <person name="Sorensen T."/>
        </authorList>
    </citation>
    <scope>NUCLEOTIDE SEQUENCE [LARGE SCALE GENOMIC DNA]</scope>
    <source>
        <strain evidence="7 8">CBS 33761</strain>
    </source>
</reference>
<sequence length="544" mass="60419">MDEKSLQPFPAAAAAKLGDGASHPELARQASSKDLDETYELYQRQDVAQEIDALEARRVLRKIDWHILPLLMGTYMLQFLDKSSINFAVVFGLKKGTNLQNQDYAWLSSIFYFGYLFAQYPAGYLLQRLPTAKFIGSTIIVWGVLLITTPACTNFAGIAANRFLLGVFEAVVNPGFVLVMSMWYQGAEQPLRLVTYYSMNGVAGIFGGLLGYAIGHIKSGALPGQWMYIFLIFGAVSLAWGVAFLVLMPDLPSRARFLAEAEKVVAVERVAANRQGVKNHHFKTYQMWQCFRDPKTWILFVMSIAAQIPNASQSSFQSIILETFGFDALETQYMQIPGSVIQVVSLLLGGWISSRWPNMRCAMMFIGNLACVICGAVLVGLDPGPDGTQNKWGRLIALWLCSLQSVGFSLSLTMVSSNVAGYTKKQLTGAFVFVGYCVGNIIGPQTFIEREAPLYTSAYIAPRAKFRDLVTNPLFFSLSSVLTGYSIKTIMVAFLYLYMWSVNRKRDREAAEAGQLSGEEEKEAIELGMQDVTELDNKGFRYSL</sequence>
<evidence type="ECO:0000256" key="2">
    <source>
        <dbReference type="ARBA" id="ARBA00022448"/>
    </source>
</evidence>